<name>A0ACB9JTS2_9ASTR</name>
<keyword evidence="2" id="KW-1185">Reference proteome</keyword>
<accession>A0ACB9JTS2</accession>
<dbReference type="EMBL" id="CM042019">
    <property type="protein sequence ID" value="KAI3823388.1"/>
    <property type="molecule type" value="Genomic_DNA"/>
</dbReference>
<comment type="caution">
    <text evidence="1">The sequence shown here is derived from an EMBL/GenBank/DDBJ whole genome shotgun (WGS) entry which is preliminary data.</text>
</comment>
<gene>
    <name evidence="1" type="ORF">L1987_04823</name>
</gene>
<organism evidence="1 2">
    <name type="scientific">Smallanthus sonchifolius</name>
    <dbReference type="NCBI Taxonomy" id="185202"/>
    <lineage>
        <taxon>Eukaryota</taxon>
        <taxon>Viridiplantae</taxon>
        <taxon>Streptophyta</taxon>
        <taxon>Embryophyta</taxon>
        <taxon>Tracheophyta</taxon>
        <taxon>Spermatophyta</taxon>
        <taxon>Magnoliopsida</taxon>
        <taxon>eudicotyledons</taxon>
        <taxon>Gunneridae</taxon>
        <taxon>Pentapetalae</taxon>
        <taxon>asterids</taxon>
        <taxon>campanulids</taxon>
        <taxon>Asterales</taxon>
        <taxon>Asteraceae</taxon>
        <taxon>Asteroideae</taxon>
        <taxon>Heliantheae alliance</taxon>
        <taxon>Millerieae</taxon>
        <taxon>Smallanthus</taxon>
    </lineage>
</organism>
<reference evidence="2" key="1">
    <citation type="journal article" date="2022" name="Mol. Ecol. Resour.">
        <title>The genomes of chicory, endive, great burdock and yacon provide insights into Asteraceae palaeo-polyploidization history and plant inulin production.</title>
        <authorList>
            <person name="Fan W."/>
            <person name="Wang S."/>
            <person name="Wang H."/>
            <person name="Wang A."/>
            <person name="Jiang F."/>
            <person name="Liu H."/>
            <person name="Zhao H."/>
            <person name="Xu D."/>
            <person name="Zhang Y."/>
        </authorList>
    </citation>
    <scope>NUCLEOTIDE SEQUENCE [LARGE SCALE GENOMIC DNA]</scope>
    <source>
        <strain evidence="2">cv. Yunnan</strain>
    </source>
</reference>
<dbReference type="Proteomes" id="UP001056120">
    <property type="component" value="Linkage Group LG02"/>
</dbReference>
<proteinExistence type="predicted"/>
<protein>
    <submittedName>
        <fullName evidence="1">Uncharacterized protein</fullName>
    </submittedName>
</protein>
<reference evidence="1 2" key="2">
    <citation type="journal article" date="2022" name="Mol. Ecol. Resour.">
        <title>The genomes of chicory, endive, great burdock and yacon provide insights into Asteraceae paleo-polyploidization history and plant inulin production.</title>
        <authorList>
            <person name="Fan W."/>
            <person name="Wang S."/>
            <person name="Wang H."/>
            <person name="Wang A."/>
            <person name="Jiang F."/>
            <person name="Liu H."/>
            <person name="Zhao H."/>
            <person name="Xu D."/>
            <person name="Zhang Y."/>
        </authorList>
    </citation>
    <scope>NUCLEOTIDE SEQUENCE [LARGE SCALE GENOMIC DNA]</scope>
    <source>
        <strain evidence="2">cv. Yunnan</strain>
        <tissue evidence="1">Leaves</tissue>
    </source>
</reference>
<evidence type="ECO:0000313" key="1">
    <source>
        <dbReference type="EMBL" id="KAI3823388.1"/>
    </source>
</evidence>
<sequence>MAKVATRGSMIPASKSLLFSGSIDGGSSGGSLKDTRPVKRKTPSELRDEQLKRTKIVEQMDESPASEFDSMRNANGVTSAPVTKPVLSKNPRYIDTRVDELFPIRKNSMRLKMLSMKENVKENINADHTDGLKNSSFSSKLASDRQQQCSGANDTHASTSTTQSHMTTNKFSVSTFRSVMDLSVGGDKSSGFSLNMDDAFKGLAARPPVNVSVSPTESFDGKANSTSANFCSEFNISGHKTPLDFTLKTTMRVVASSSVNWFHRLMSCGTFNGSTAQTSNENALYSWVYPQSSLPPSVISALTLSSKGEGQMNFLTKRQLAWETSFRSLYVMLRKNICNLFYVCTGQFVAMFTNINGSIGSKPMCNAYVSQSTRSLRSLLKEQDISFSMPLCHSKVEQVTTEDLFELSEIEKYNLGKTTPTVSLSDVDNSPESLLLFSDNNVHGLYDFLLNYRFLLPSLNTLDVPLLYSSVPFENAAVSAPEVKCKEVKRIDHISALTTSEPNHGSASTSHYTIEIKDTYLPPWITTSVCDAIRSNGDNSFEASFVVEPSSIGLNVGLDMVSRKSEARDTALEGLHELSCPFGVRDTVVSHHLSRGFLKGLKYSDDLYTVSLSPI</sequence>
<evidence type="ECO:0000313" key="2">
    <source>
        <dbReference type="Proteomes" id="UP001056120"/>
    </source>
</evidence>